<gene>
    <name evidence="3" type="ORF">CBM15_11675</name>
</gene>
<dbReference type="SUPFAM" id="SSF53800">
    <property type="entry name" value="Chelatase"/>
    <property type="match status" value="1"/>
</dbReference>
<organism evidence="3 4">
    <name type="scientific">Solibacillus kalamii</name>
    <dbReference type="NCBI Taxonomy" id="1748298"/>
    <lineage>
        <taxon>Bacteria</taxon>
        <taxon>Bacillati</taxon>
        <taxon>Bacillota</taxon>
        <taxon>Bacilli</taxon>
        <taxon>Bacillales</taxon>
        <taxon>Caryophanaceae</taxon>
        <taxon>Solibacillus</taxon>
    </lineage>
</organism>
<dbReference type="CDD" id="cd02980">
    <property type="entry name" value="TRX_Fd_family"/>
    <property type="match status" value="1"/>
</dbReference>
<evidence type="ECO:0000256" key="1">
    <source>
        <dbReference type="ARBA" id="ARBA00022723"/>
    </source>
</evidence>
<reference evidence="3 4" key="1">
    <citation type="journal article" date="2017" name="Int. J. Syst. Evol. Microbiol.">
        <title>Solibacillus kalamii sp. nov., isolated from a high-efficiency particulate arrestance filter system used in the International Space Station.</title>
        <authorList>
            <person name="Checinska Sielaff A."/>
            <person name="Kumar R.M."/>
            <person name="Pal D."/>
            <person name="Mayilraj S."/>
            <person name="Venkateswaran K."/>
        </authorList>
    </citation>
    <scope>NUCLEOTIDE SEQUENCE [LARGE SCALE GENOMIC DNA]</scope>
    <source>
        <strain evidence="3 4">ISSFR-015</strain>
    </source>
</reference>
<keyword evidence="1" id="KW-0479">Metal-binding</keyword>
<dbReference type="SUPFAM" id="SSF52833">
    <property type="entry name" value="Thioredoxin-like"/>
    <property type="match status" value="1"/>
</dbReference>
<dbReference type="PANTHER" id="PTHR33542">
    <property type="entry name" value="SIROHYDROCHLORIN FERROCHELATASE, CHLOROPLASTIC"/>
    <property type="match status" value="1"/>
</dbReference>
<keyword evidence="4" id="KW-1185">Reference proteome</keyword>
<dbReference type="Proteomes" id="UP000196594">
    <property type="component" value="Unassembled WGS sequence"/>
</dbReference>
<dbReference type="CDD" id="cd03416">
    <property type="entry name" value="CbiX_SirB_N"/>
    <property type="match status" value="1"/>
</dbReference>
<protein>
    <submittedName>
        <fullName evidence="3">Sirohydrochlorin cobaltochelatase</fullName>
    </submittedName>
</protein>
<dbReference type="InterPro" id="IPR036249">
    <property type="entry name" value="Thioredoxin-like_sf"/>
</dbReference>
<evidence type="ECO:0000313" key="4">
    <source>
        <dbReference type="Proteomes" id="UP000196594"/>
    </source>
</evidence>
<dbReference type="Gene3D" id="3.40.50.1400">
    <property type="match status" value="2"/>
</dbReference>
<dbReference type="RefSeq" id="WP_087617648.1">
    <property type="nucleotide sequence ID" value="NZ_JAFBEY010000005.1"/>
</dbReference>
<sequence>MTTWNLNQMQRHLLICNGATCMGAGAEEVTKQIRDEIRKNRLDEMIHTSRTRCNGRCKDKCVVIDYPKGTWYSVQNEETSRAIVQDTAEESSIIYSVEHGERIRRENRIKGIDKYKKGRGPLKKAVLFVGHGSRLEAGNEEVRQFVEQTKTYIDPALLVETCFLEFASPNIEDGIQLCVERGADEVHVIPIILLHAGHSKMHIPAEIEHAKEHFPDVRFTYGQTIGIHEEIFEILKSRLTEVGFNPDEKHDDTAILLIARGGSDPHANGDFYKITRLLWEKLDVPIVESAFMGVTTPSVEQGIERCIRLGAKKIVMLPYFLFTGVLMERMAKMVQQFTEQYEDVDFLLANYFGYHPNLKKVLLERMDQALDGTSTGMIDLENFRKYAEEHGYEHHHHH</sequence>
<dbReference type="InterPro" id="IPR050963">
    <property type="entry name" value="Sirohydro_Cobaltochel/CbiX"/>
</dbReference>
<dbReference type="CDD" id="cd03414">
    <property type="entry name" value="CbiX_SirB_C"/>
    <property type="match status" value="1"/>
</dbReference>
<dbReference type="PANTHER" id="PTHR33542:SF3">
    <property type="entry name" value="SIROHYDROCHLORIN FERROCHELATASE, CHLOROPLASTIC"/>
    <property type="match status" value="1"/>
</dbReference>
<name>A0ABX3ZGS1_9BACL</name>
<dbReference type="Gene3D" id="3.40.30.10">
    <property type="entry name" value="Glutaredoxin"/>
    <property type="match status" value="1"/>
</dbReference>
<comment type="caution">
    <text evidence="3">The sequence shown here is derived from an EMBL/GenBank/DDBJ whole genome shotgun (WGS) entry which is preliminary data.</text>
</comment>
<accession>A0ABX3ZGS1</accession>
<evidence type="ECO:0000256" key="2">
    <source>
        <dbReference type="ARBA" id="ARBA00023239"/>
    </source>
</evidence>
<proteinExistence type="predicted"/>
<dbReference type="Pfam" id="PF01903">
    <property type="entry name" value="CbiX"/>
    <property type="match status" value="2"/>
</dbReference>
<dbReference type="EMBL" id="NHNT01000007">
    <property type="protein sequence ID" value="OUZ38763.1"/>
    <property type="molecule type" value="Genomic_DNA"/>
</dbReference>
<evidence type="ECO:0000313" key="3">
    <source>
        <dbReference type="EMBL" id="OUZ38763.1"/>
    </source>
</evidence>
<keyword evidence="2" id="KW-0456">Lyase</keyword>
<dbReference type="InterPro" id="IPR002762">
    <property type="entry name" value="CbiX-like"/>
</dbReference>